<keyword evidence="2" id="KW-1185">Reference proteome</keyword>
<name>A0A4Y2LDT8_ARAVE</name>
<organism evidence="1 2">
    <name type="scientific">Araneus ventricosus</name>
    <name type="common">Orbweaver spider</name>
    <name type="synonym">Epeira ventricosa</name>
    <dbReference type="NCBI Taxonomy" id="182803"/>
    <lineage>
        <taxon>Eukaryota</taxon>
        <taxon>Metazoa</taxon>
        <taxon>Ecdysozoa</taxon>
        <taxon>Arthropoda</taxon>
        <taxon>Chelicerata</taxon>
        <taxon>Arachnida</taxon>
        <taxon>Araneae</taxon>
        <taxon>Araneomorphae</taxon>
        <taxon>Entelegynae</taxon>
        <taxon>Araneoidea</taxon>
        <taxon>Araneidae</taxon>
        <taxon>Araneus</taxon>
    </lineage>
</organism>
<evidence type="ECO:0000313" key="1">
    <source>
        <dbReference type="EMBL" id="GBN12782.1"/>
    </source>
</evidence>
<proteinExistence type="predicted"/>
<dbReference type="EMBL" id="BGPR01005717">
    <property type="protein sequence ID" value="GBN12782.1"/>
    <property type="molecule type" value="Genomic_DNA"/>
</dbReference>
<accession>A0A4Y2LDT8</accession>
<comment type="caution">
    <text evidence="1">The sequence shown here is derived from an EMBL/GenBank/DDBJ whole genome shotgun (WGS) entry which is preliminary data.</text>
</comment>
<dbReference type="Proteomes" id="UP000499080">
    <property type="component" value="Unassembled WGS sequence"/>
</dbReference>
<reference evidence="1 2" key="1">
    <citation type="journal article" date="2019" name="Sci. Rep.">
        <title>Orb-weaving spider Araneus ventricosus genome elucidates the spidroin gene catalogue.</title>
        <authorList>
            <person name="Kono N."/>
            <person name="Nakamura H."/>
            <person name="Ohtoshi R."/>
            <person name="Moran D.A.P."/>
            <person name="Shinohara A."/>
            <person name="Yoshida Y."/>
            <person name="Fujiwara M."/>
            <person name="Mori M."/>
            <person name="Tomita M."/>
            <person name="Arakawa K."/>
        </authorList>
    </citation>
    <scope>NUCLEOTIDE SEQUENCE [LARGE SCALE GENOMIC DNA]</scope>
</reference>
<dbReference type="AlphaFoldDB" id="A0A4Y2LDT8"/>
<evidence type="ECO:0000313" key="2">
    <source>
        <dbReference type="Proteomes" id="UP000499080"/>
    </source>
</evidence>
<protein>
    <submittedName>
        <fullName evidence="1">Uncharacterized protein</fullName>
    </submittedName>
</protein>
<sequence length="104" mass="11619">METALTLSTHVIMKSMSLLCTFSSQQDEAEKIQLGSIYNTSATGAEGEETKSHIMTQAPLLYYATGRDHKIINALWHFSDQIGWGPKKCTHALGHRTHTTSHWC</sequence>
<gene>
    <name evidence="1" type="ORF">AVEN_192559_1</name>
</gene>